<dbReference type="PANTHER" id="PTHR42755">
    <property type="entry name" value="3-DEOXY-MANNO-OCTULOSONATE CYTIDYLYLTRANSFERASE"/>
    <property type="match status" value="1"/>
</dbReference>
<dbReference type="EMBL" id="SACS01000001">
    <property type="protein sequence ID" value="RVU41981.1"/>
    <property type="molecule type" value="Genomic_DNA"/>
</dbReference>
<evidence type="ECO:0000256" key="19">
    <source>
        <dbReference type="PIRSR" id="PIRSR639901-1"/>
    </source>
</evidence>
<dbReference type="SUPFAM" id="SSF56112">
    <property type="entry name" value="Protein kinase-like (PK-like)"/>
    <property type="match status" value="1"/>
</dbReference>
<dbReference type="FunFam" id="3.40.50.11720:FF:000001">
    <property type="entry name" value="3-deoxy-D-manno-octulosonic acid transferase"/>
    <property type="match status" value="1"/>
</dbReference>
<dbReference type="Proteomes" id="UP000283077">
    <property type="component" value="Unassembled WGS sequence"/>
</dbReference>
<evidence type="ECO:0000256" key="11">
    <source>
        <dbReference type="ARBA" id="ARBA00022840"/>
    </source>
</evidence>
<feature type="active site" description="Proton acceptor" evidence="19">
    <location>
        <position position="74"/>
    </location>
</feature>
<dbReference type="GO" id="GO:0009245">
    <property type="term" value="P:lipid A biosynthetic process"/>
    <property type="evidence" value="ECO:0007669"/>
    <property type="project" value="TreeGrafter"/>
</dbReference>
<evidence type="ECO:0000256" key="1">
    <source>
        <dbReference type="ARBA" id="ARBA00004388"/>
    </source>
</evidence>
<evidence type="ECO:0000256" key="3">
    <source>
        <dbReference type="ARBA" id="ARBA00004713"/>
    </source>
</evidence>
<evidence type="ECO:0000256" key="6">
    <source>
        <dbReference type="ARBA" id="ARBA00022475"/>
    </source>
</evidence>
<evidence type="ECO:0000256" key="16">
    <source>
        <dbReference type="ARBA" id="ARBA00034417"/>
    </source>
</evidence>
<protein>
    <recommendedName>
        <fullName evidence="15 18">3-deoxy-D-manno-octulosonic acid kinase</fullName>
        <shortName evidence="18">Kdo kinase</shortName>
        <ecNumber evidence="18">2.7.1.166</ecNumber>
    </recommendedName>
</protein>
<keyword evidence="11 18" id="KW-0067">ATP-binding</keyword>
<keyword evidence="21" id="KW-0812">Transmembrane</keyword>
<dbReference type="GO" id="GO:0016301">
    <property type="term" value="F:kinase activity"/>
    <property type="evidence" value="ECO:0007669"/>
    <property type="project" value="UniProtKB-KW"/>
</dbReference>
<comment type="pathway">
    <text evidence="3 18">Bacterial outer membrane biogenesis; LPS core biosynthesis.</text>
</comment>
<comment type="similarity">
    <text evidence="5 18">Belongs to the protein kinase superfamily. KdkA/RfaP family.</text>
</comment>
<dbReference type="EC" id="2.7.1.166" evidence="18"/>
<keyword evidence="6 18" id="KW-1003">Cell membrane</keyword>
<dbReference type="AlphaFoldDB" id="A0A437R5J5"/>
<dbReference type="GO" id="GO:0009244">
    <property type="term" value="P:lipopolysaccharide core region biosynthetic process"/>
    <property type="evidence" value="ECO:0007669"/>
    <property type="project" value="UniProtKB-UniRule"/>
</dbReference>
<dbReference type="InterPro" id="IPR022826">
    <property type="entry name" value="KDO_kinase"/>
</dbReference>
<feature type="active site" evidence="18">
    <location>
        <position position="620"/>
    </location>
</feature>
<feature type="transmembrane region" description="Helical" evidence="21">
    <location>
        <begin position="16"/>
        <end position="36"/>
    </location>
</feature>
<dbReference type="InterPro" id="IPR038107">
    <property type="entry name" value="Glycos_transf_N_sf"/>
</dbReference>
<evidence type="ECO:0000313" key="23">
    <source>
        <dbReference type="EMBL" id="RVU41981.1"/>
    </source>
</evidence>
<feature type="transmembrane region" description="Helical" evidence="21">
    <location>
        <begin position="57"/>
        <end position="82"/>
    </location>
</feature>
<feature type="domain" description="3-deoxy-D-manno-octulosonic-acid transferase N-terminal" evidence="22">
    <location>
        <begin position="46"/>
        <end position="234"/>
    </location>
</feature>
<evidence type="ECO:0000256" key="17">
    <source>
        <dbReference type="ARBA" id="ARBA00049183"/>
    </source>
</evidence>
<keyword evidence="13 18" id="KW-0448">Lipopolysaccharide biosynthesis</keyword>
<dbReference type="Pfam" id="PF06293">
    <property type="entry name" value="Kdo"/>
    <property type="match status" value="1"/>
</dbReference>
<sequence>MVSVLKSTFALSRLSLLLYTLLIYLLRLPMLLFFLWRSKADPAYRQRFAERFAWQQVPATAVGGIVVHAVSMGEVVAATPLIEKLLLQYPDLPITVTCTTPTGSARIQAAFGARVHHCYLPFDTPGANRRFLRKFVPQLILLLETELWPNLVRQAHAQHVPVVLVNARLSAKSARGYRRFGALVQPMLRQLSQILTQDDASRRRFLALIGASSQTLIPGTSRAKIQHTGNLKFEMTQSVDLTQRAAALNSQWGARPVWVAGSTHAGEDEILLQAFAQVLIQQPDTLLILVPRHPDRFAVVSKLVADAGLSQAQRSLEQPVTAQTQVLLGDTMGELMLWYQLADVVFIGGSLIERGGHNPLEPMSLAKPIQSGPHVFNFAKVFQWLSQRQAVVFADSAETLAQSTIDLLQAPAQRQLLAERGFALYQQHGGATTRILQQLLQLLPSEGDIRRVKRDDANEIWYDPVLVEAGGFSKPSQSFFDPHSWLQFDAVIGQSTGRNTVWFVQAKQQRWVLRHYYRGGLIGKLNKDRFLKVPVPQSRAMAEFQLLQQMHQLGLPVPRPVAALFSTQKISYRADILLELVDGSLDLSKLLRQQALTPAQWQQIGVMIRRFHDAQIYHSDLNCHNILLDPLGKFWLIDFDKCAQQEGDIWKEQTLARLQRSLNKEAGLAADNGQSWFVTTAEWQLLKQGYSE</sequence>
<keyword evidence="9 18" id="KW-0547">Nucleotide-binding</keyword>
<comment type="similarity">
    <text evidence="4">Belongs to the glycosyltransferase group 1 family. Glycosyltransferase 30 subfamily.</text>
</comment>
<dbReference type="GO" id="GO:0005524">
    <property type="term" value="F:ATP binding"/>
    <property type="evidence" value="ECO:0007669"/>
    <property type="project" value="UniProtKB-UniRule"/>
</dbReference>
<dbReference type="InterPro" id="IPR011009">
    <property type="entry name" value="Kinase-like_dom_sf"/>
</dbReference>
<comment type="function">
    <text evidence="18">Catalyzes the ATP-dependent phosphorylation of the 3-deoxy-D-manno-octulosonic acid (Kdo) residue in Kdo-lipid IV(A) at the 4-OH position.</text>
</comment>
<dbReference type="OrthoDB" id="9789797at2"/>
<evidence type="ECO:0000256" key="4">
    <source>
        <dbReference type="ARBA" id="ARBA00006380"/>
    </source>
</evidence>
<reference evidence="23 24" key="1">
    <citation type="submission" date="2019-01" db="EMBL/GenBank/DDBJ databases">
        <authorList>
            <person name="Chen W.-M."/>
        </authorList>
    </citation>
    <scope>NUCLEOTIDE SEQUENCE [LARGE SCALE GENOMIC DNA]</scope>
    <source>
        <strain evidence="23 24">KYPC3</strain>
    </source>
</reference>
<evidence type="ECO:0000259" key="22">
    <source>
        <dbReference type="Pfam" id="PF04413"/>
    </source>
</evidence>
<evidence type="ECO:0000256" key="9">
    <source>
        <dbReference type="ARBA" id="ARBA00022741"/>
    </source>
</evidence>
<evidence type="ECO:0000256" key="20">
    <source>
        <dbReference type="PIRSR" id="PIRSR639901-2"/>
    </source>
</evidence>
<dbReference type="FunFam" id="3.40.50.2000:FF:000032">
    <property type="entry name" value="3-deoxy-D-manno-octulosonic acid transferase"/>
    <property type="match status" value="1"/>
</dbReference>
<dbReference type="UniPathway" id="UPA00958"/>
<comment type="catalytic activity">
    <reaction evidence="16 18">
        <text>an alpha-Kdo-(2-&gt;6)-lipid IVA + ATP = a 4-O-phospho-alpha-Kdo-(2-&gt;6)-lipid IVA + ADP + H(+)</text>
        <dbReference type="Rhea" id="RHEA:74271"/>
        <dbReference type="ChEBI" id="CHEBI:15378"/>
        <dbReference type="ChEBI" id="CHEBI:30616"/>
        <dbReference type="ChEBI" id="CHEBI:176428"/>
        <dbReference type="ChEBI" id="CHEBI:193140"/>
        <dbReference type="ChEBI" id="CHEBI:456216"/>
        <dbReference type="EC" id="2.7.1.166"/>
    </reaction>
</comment>
<dbReference type="Pfam" id="PF04413">
    <property type="entry name" value="Glycos_transf_N"/>
    <property type="match status" value="1"/>
</dbReference>
<dbReference type="InterPro" id="IPR039901">
    <property type="entry name" value="Kdotransferase"/>
</dbReference>
<proteinExistence type="inferred from homology"/>
<evidence type="ECO:0000256" key="21">
    <source>
        <dbReference type="SAM" id="Phobius"/>
    </source>
</evidence>
<organism evidence="23 24">
    <name type="scientific">Rheinheimera riviphila</name>
    <dbReference type="NCBI Taxonomy" id="1834037"/>
    <lineage>
        <taxon>Bacteria</taxon>
        <taxon>Pseudomonadati</taxon>
        <taxon>Pseudomonadota</taxon>
        <taxon>Gammaproteobacteria</taxon>
        <taxon>Chromatiales</taxon>
        <taxon>Chromatiaceae</taxon>
        <taxon>Rheinheimera</taxon>
    </lineage>
</organism>
<dbReference type="Gene3D" id="1.10.510.10">
    <property type="entry name" value="Transferase(Phosphotransferase) domain 1"/>
    <property type="match status" value="1"/>
</dbReference>
<feature type="site" description="Transition state stabilizer" evidence="20">
    <location>
        <position position="232"/>
    </location>
</feature>
<keyword evidence="21" id="KW-1133">Transmembrane helix</keyword>
<evidence type="ECO:0000256" key="10">
    <source>
        <dbReference type="ARBA" id="ARBA00022777"/>
    </source>
</evidence>
<evidence type="ECO:0000256" key="5">
    <source>
        <dbReference type="ARBA" id="ARBA00010327"/>
    </source>
</evidence>
<keyword evidence="7 18" id="KW-0997">Cell inner membrane</keyword>
<dbReference type="SUPFAM" id="SSF53756">
    <property type="entry name" value="UDP-Glycosyltransferase/glycogen phosphorylase"/>
    <property type="match status" value="1"/>
</dbReference>
<evidence type="ECO:0000256" key="15">
    <source>
        <dbReference type="ARBA" id="ARBA00029511"/>
    </source>
</evidence>
<keyword evidence="8 18" id="KW-0808">Transferase</keyword>
<dbReference type="InterPro" id="IPR007507">
    <property type="entry name" value="Glycos_transf_N"/>
</dbReference>
<evidence type="ECO:0000256" key="8">
    <source>
        <dbReference type="ARBA" id="ARBA00022679"/>
    </source>
</evidence>
<evidence type="ECO:0000256" key="12">
    <source>
        <dbReference type="ARBA" id="ARBA00022968"/>
    </source>
</evidence>
<accession>A0A437R5J5</accession>
<keyword evidence="10 18" id="KW-0418">Kinase</keyword>
<comment type="subcellular location">
    <subcellularLocation>
        <location evidence="2 18">Cell inner membrane</location>
        <topology evidence="2 18">Peripheral membrane protein</topology>
        <orientation evidence="2 18">Cytoplasmic side</orientation>
    </subcellularLocation>
    <subcellularLocation>
        <location evidence="1">Cell inner membrane</location>
        <topology evidence="1">Single-pass membrane protein</topology>
        <orientation evidence="1">Cytoplasmic side</orientation>
    </subcellularLocation>
</comment>
<comment type="caution">
    <text evidence="23">The sequence shown here is derived from an EMBL/GenBank/DDBJ whole genome shotgun (WGS) entry which is preliminary data.</text>
</comment>
<dbReference type="NCBIfam" id="NF002475">
    <property type="entry name" value="PRK01723.1"/>
    <property type="match status" value="1"/>
</dbReference>
<keyword evidence="24" id="KW-1185">Reference proteome</keyword>
<evidence type="ECO:0000256" key="7">
    <source>
        <dbReference type="ARBA" id="ARBA00022519"/>
    </source>
</evidence>
<dbReference type="GO" id="GO:0005886">
    <property type="term" value="C:plasma membrane"/>
    <property type="evidence" value="ECO:0007669"/>
    <property type="project" value="UniProtKB-SubCell"/>
</dbReference>
<dbReference type="PANTHER" id="PTHR42755:SF1">
    <property type="entry name" value="3-DEOXY-D-MANNO-OCTULOSONIC ACID TRANSFERASE, MITOCHONDRIAL-RELATED"/>
    <property type="match status" value="1"/>
</dbReference>
<keyword evidence="12" id="KW-0735">Signal-anchor</keyword>
<dbReference type="Gene3D" id="3.40.50.2000">
    <property type="entry name" value="Glycogen Phosphorylase B"/>
    <property type="match status" value="1"/>
</dbReference>
<feature type="site" description="Transition state stabilizer" evidence="20">
    <location>
        <position position="144"/>
    </location>
</feature>
<dbReference type="NCBIfam" id="NF004388">
    <property type="entry name" value="PRK05749.1-4"/>
    <property type="match status" value="1"/>
</dbReference>
<dbReference type="HAMAP" id="MF_00521">
    <property type="entry name" value="KDO_kinase"/>
    <property type="match status" value="1"/>
</dbReference>
<evidence type="ECO:0000256" key="2">
    <source>
        <dbReference type="ARBA" id="ARBA00004515"/>
    </source>
</evidence>
<dbReference type="GO" id="GO:0016773">
    <property type="term" value="F:phosphotransferase activity, alcohol group as acceptor"/>
    <property type="evidence" value="ECO:0007669"/>
    <property type="project" value="UniProtKB-UniRule"/>
</dbReference>
<dbReference type="GO" id="GO:0043842">
    <property type="term" value="F:Kdo transferase activity"/>
    <property type="evidence" value="ECO:0007669"/>
    <property type="project" value="UniProtKB-EC"/>
</dbReference>
<keyword evidence="14 18" id="KW-0472">Membrane</keyword>
<dbReference type="Gene3D" id="3.40.50.11720">
    <property type="entry name" value="3-Deoxy-D-manno-octulosonic-acid transferase, N-terminal domain"/>
    <property type="match status" value="1"/>
</dbReference>
<evidence type="ECO:0000256" key="18">
    <source>
        <dbReference type="HAMAP-Rule" id="MF_00521"/>
    </source>
</evidence>
<evidence type="ECO:0000256" key="14">
    <source>
        <dbReference type="ARBA" id="ARBA00023136"/>
    </source>
</evidence>
<dbReference type="RefSeq" id="WP_127697358.1">
    <property type="nucleotide sequence ID" value="NZ_SACS01000001.1"/>
</dbReference>
<comment type="catalytic activity">
    <reaction evidence="17">
        <text>lipid IVA (E. coli) + CMP-3-deoxy-beta-D-manno-octulosonate = alpha-Kdo-(2-&gt;6)-lipid IVA (E. coli) + CMP + H(+)</text>
        <dbReference type="Rhea" id="RHEA:28066"/>
        <dbReference type="ChEBI" id="CHEBI:15378"/>
        <dbReference type="ChEBI" id="CHEBI:58603"/>
        <dbReference type="ChEBI" id="CHEBI:60364"/>
        <dbReference type="ChEBI" id="CHEBI:60377"/>
        <dbReference type="ChEBI" id="CHEBI:85987"/>
        <dbReference type="EC" id="2.4.99.12"/>
    </reaction>
</comment>
<evidence type="ECO:0000256" key="13">
    <source>
        <dbReference type="ARBA" id="ARBA00022985"/>
    </source>
</evidence>
<gene>
    <name evidence="18" type="primary">kdkA</name>
    <name evidence="23" type="ORF">EOE67_01980</name>
</gene>
<name>A0A437R5J5_9GAMM</name>
<evidence type="ECO:0000313" key="24">
    <source>
        <dbReference type="Proteomes" id="UP000283077"/>
    </source>
</evidence>